<dbReference type="InterPro" id="IPR001227">
    <property type="entry name" value="Ac_transferase_dom_sf"/>
</dbReference>
<evidence type="ECO:0000313" key="6">
    <source>
        <dbReference type="Proteomes" id="UP000186868"/>
    </source>
</evidence>
<protein>
    <submittedName>
        <fullName evidence="5">Short-chain dehydrogenase</fullName>
    </submittedName>
</protein>
<comment type="caution">
    <text evidence="5">The sequence shown here is derived from an EMBL/GenBank/DDBJ whole genome shotgun (WGS) entry which is preliminary data.</text>
</comment>
<evidence type="ECO:0000259" key="4">
    <source>
        <dbReference type="PROSITE" id="PS52004"/>
    </source>
</evidence>
<dbReference type="InterPro" id="IPR014031">
    <property type="entry name" value="Ketoacyl_synth_C"/>
</dbReference>
<sequence length="544" mass="58362">MEPIAIVGIGCRFPGAENPEAFWQLLRNGVDAISEVPSDRWDIDEFYAPQPATPGKMNTRWGGFLERVDRFDPGFFGISPREAEHMDPQQRLVLEVAWETLENAGIVPETLAGSQTGVFVGITNADYHKLLYKDSSQLGAYSATGTTPCIAANRLSYALNLRGPSIAIDTACSSSLVAVHLACQSLWNGESNLCLAGGANLMLSPEPTITCSQAQMMAADGRCKTFDASADGYVRGEGCGIIALKRLEDALRDGDNILALIRSSAVNQDGTSNGLTAPNGPSQQAVIRQALKQAGVAPAQISYLEAHGTGTSLGDPIEVKSLKAVLMEDRSPDRSCWIASVKTNIGHLEGAAGIASLIKVVLQLQHREIAPHLHLKQLNPYISLKGTPFVIPSECQPWSCSGSRLAGVSAFSFGGTNCHAILEEAPLQTPVSSKVDRPRHLLTLSAKSDLALVELAQRYEDFLGSHPEVSLADVCFSANAGRSHFEYRLAVVTESPLQLREQLGAFAAKKETSNLISDRVAKKKPPKIAFLFTGQGSQYVGMGY</sequence>
<dbReference type="GO" id="GO:0004315">
    <property type="term" value="F:3-oxoacyl-[acyl-carrier-protein] synthase activity"/>
    <property type="evidence" value="ECO:0007669"/>
    <property type="project" value="InterPro"/>
</dbReference>
<gene>
    <name evidence="5" type="ORF">NIES593_16930</name>
</gene>
<dbReference type="InterPro" id="IPR016039">
    <property type="entry name" value="Thiolase-like"/>
</dbReference>
<dbReference type="Gene3D" id="3.30.70.3290">
    <property type="match status" value="1"/>
</dbReference>
<dbReference type="Pfam" id="PF02801">
    <property type="entry name" value="Ketoacyl-synt_C"/>
    <property type="match status" value="1"/>
</dbReference>
<accession>A0A1U7HC11</accession>
<dbReference type="InterPro" id="IPR014030">
    <property type="entry name" value="Ketoacyl_synth_N"/>
</dbReference>
<evidence type="ECO:0000256" key="2">
    <source>
        <dbReference type="ARBA" id="ARBA00022553"/>
    </source>
</evidence>
<evidence type="ECO:0000256" key="1">
    <source>
        <dbReference type="ARBA" id="ARBA00022450"/>
    </source>
</evidence>
<dbReference type="Gene3D" id="3.40.366.10">
    <property type="entry name" value="Malonyl-Coenzyme A Acyl Carrier Protein, domain 2"/>
    <property type="match status" value="1"/>
</dbReference>
<dbReference type="InterPro" id="IPR050091">
    <property type="entry name" value="PKS_NRPS_Biosynth_Enz"/>
</dbReference>
<dbReference type="Pfam" id="PF22621">
    <property type="entry name" value="CurL-like_PKS_C"/>
    <property type="match status" value="1"/>
</dbReference>
<dbReference type="Pfam" id="PF00109">
    <property type="entry name" value="ketoacyl-synt"/>
    <property type="match status" value="1"/>
</dbReference>
<dbReference type="GO" id="GO:0004312">
    <property type="term" value="F:fatty acid synthase activity"/>
    <property type="evidence" value="ECO:0007669"/>
    <property type="project" value="TreeGrafter"/>
</dbReference>
<keyword evidence="2" id="KW-0597">Phosphoprotein</keyword>
<keyword evidence="1" id="KW-0596">Phosphopantetheine</keyword>
<dbReference type="FunFam" id="3.40.47.10:FF:000019">
    <property type="entry name" value="Polyketide synthase type I"/>
    <property type="match status" value="1"/>
</dbReference>
<organism evidence="5 6">
    <name type="scientific">Hydrococcus rivularis NIES-593</name>
    <dbReference type="NCBI Taxonomy" id="1921803"/>
    <lineage>
        <taxon>Bacteria</taxon>
        <taxon>Bacillati</taxon>
        <taxon>Cyanobacteriota</taxon>
        <taxon>Cyanophyceae</taxon>
        <taxon>Pleurocapsales</taxon>
        <taxon>Hydrococcaceae</taxon>
        <taxon>Hydrococcus</taxon>
    </lineage>
</organism>
<feature type="non-terminal residue" evidence="5">
    <location>
        <position position="544"/>
    </location>
</feature>
<dbReference type="SUPFAM" id="SSF53901">
    <property type="entry name" value="Thiolase-like"/>
    <property type="match status" value="1"/>
</dbReference>
<dbReference type="InterPro" id="IPR018201">
    <property type="entry name" value="Ketoacyl_synth_AS"/>
</dbReference>
<dbReference type="Proteomes" id="UP000186868">
    <property type="component" value="Unassembled WGS sequence"/>
</dbReference>
<dbReference type="SMART" id="SM00825">
    <property type="entry name" value="PKS_KS"/>
    <property type="match status" value="1"/>
</dbReference>
<dbReference type="GO" id="GO:0005737">
    <property type="term" value="C:cytoplasm"/>
    <property type="evidence" value="ECO:0007669"/>
    <property type="project" value="TreeGrafter"/>
</dbReference>
<dbReference type="PANTHER" id="PTHR43775:SF37">
    <property type="entry name" value="SI:DKEY-61P9.11"/>
    <property type="match status" value="1"/>
</dbReference>
<reference evidence="5 6" key="1">
    <citation type="submission" date="2016-11" db="EMBL/GenBank/DDBJ databases">
        <title>Draft Genome Sequences of Nine Cyanobacterial Strains from Diverse Habitats.</title>
        <authorList>
            <person name="Zhu T."/>
            <person name="Hou S."/>
            <person name="Lu X."/>
            <person name="Hess W.R."/>
        </authorList>
    </citation>
    <scope>NUCLEOTIDE SEQUENCE [LARGE SCALE GENOMIC DNA]</scope>
    <source>
        <strain evidence="5 6">NIES-593</strain>
    </source>
</reference>
<dbReference type="GO" id="GO:0005886">
    <property type="term" value="C:plasma membrane"/>
    <property type="evidence" value="ECO:0007669"/>
    <property type="project" value="TreeGrafter"/>
</dbReference>
<dbReference type="InterPro" id="IPR020841">
    <property type="entry name" value="PKS_Beta-ketoAc_synthase_dom"/>
</dbReference>
<dbReference type="EMBL" id="MRCB01000023">
    <property type="protein sequence ID" value="OKH21109.1"/>
    <property type="molecule type" value="Genomic_DNA"/>
</dbReference>
<dbReference type="GO" id="GO:0071770">
    <property type="term" value="P:DIM/DIP cell wall layer assembly"/>
    <property type="evidence" value="ECO:0007669"/>
    <property type="project" value="TreeGrafter"/>
</dbReference>
<keyword evidence="3" id="KW-0808">Transferase</keyword>
<dbReference type="Gene3D" id="3.40.47.10">
    <property type="match status" value="1"/>
</dbReference>
<evidence type="ECO:0000256" key="3">
    <source>
        <dbReference type="ARBA" id="ARBA00022679"/>
    </source>
</evidence>
<dbReference type="PROSITE" id="PS52004">
    <property type="entry name" value="KS3_2"/>
    <property type="match status" value="1"/>
</dbReference>
<dbReference type="PANTHER" id="PTHR43775">
    <property type="entry name" value="FATTY ACID SYNTHASE"/>
    <property type="match status" value="1"/>
</dbReference>
<feature type="domain" description="Ketosynthase family 3 (KS3)" evidence="4">
    <location>
        <begin position="1"/>
        <end position="424"/>
    </location>
</feature>
<proteinExistence type="predicted"/>
<dbReference type="AlphaFoldDB" id="A0A1U7HC11"/>
<evidence type="ECO:0000313" key="5">
    <source>
        <dbReference type="EMBL" id="OKH21109.1"/>
    </source>
</evidence>
<dbReference type="RefSeq" id="WP_139253731.1">
    <property type="nucleotide sequence ID" value="NZ_MRCB01000023.1"/>
</dbReference>
<dbReference type="OrthoDB" id="499075at2"/>
<dbReference type="GO" id="GO:0006633">
    <property type="term" value="P:fatty acid biosynthetic process"/>
    <property type="evidence" value="ECO:0007669"/>
    <property type="project" value="InterPro"/>
</dbReference>
<dbReference type="CDD" id="cd00833">
    <property type="entry name" value="PKS"/>
    <property type="match status" value="1"/>
</dbReference>
<name>A0A1U7HC11_9CYAN</name>
<keyword evidence="6" id="KW-1185">Reference proteome</keyword>
<dbReference type="STRING" id="1921803.NIES593_16930"/>
<dbReference type="PROSITE" id="PS00606">
    <property type="entry name" value="KS3_1"/>
    <property type="match status" value="1"/>
</dbReference>